<dbReference type="Proteomes" id="UP000008227">
    <property type="component" value="Chromosome 6"/>
</dbReference>
<dbReference type="PANTHER" id="PTHR12125">
    <property type="entry name" value="F-BOX ONLY PROTEIN 6-LIKE PROTEIN"/>
    <property type="match status" value="1"/>
</dbReference>
<dbReference type="SUPFAM" id="SSF81383">
    <property type="entry name" value="F-box domain"/>
    <property type="match status" value="1"/>
</dbReference>
<accession>A0A286ZW56</accession>
<dbReference type="InterPro" id="IPR036047">
    <property type="entry name" value="F-box-like_dom_sf"/>
</dbReference>
<reference evidence="3" key="2">
    <citation type="journal article" date="2020" name="Gigascience">
        <title>An improved pig reference genome sequence to enable pig genetics and genomics research.</title>
        <authorList>
            <person name="Warr A."/>
            <person name="Affara N."/>
            <person name="Aken B."/>
            <person name="Beiki H."/>
            <person name="Bickhart D.M."/>
            <person name="Billis K."/>
            <person name="Chow W."/>
            <person name="Eory L."/>
            <person name="Finlayson H.A."/>
            <person name="Flicek P."/>
            <person name="Giron C.G."/>
            <person name="Griffin D.K."/>
            <person name="Hall R."/>
            <person name="Hannum G."/>
            <person name="Hourlier T."/>
            <person name="Howe K."/>
            <person name="Hume D.A."/>
            <person name="Izuogu O."/>
            <person name="Kim K."/>
            <person name="Koren S."/>
            <person name="Liu H."/>
            <person name="Manchanda N."/>
            <person name="Martin F.J."/>
            <person name="Nonneman D.J."/>
            <person name="O'Connor R.E."/>
            <person name="Phillippy A.M."/>
            <person name="Rohrer G.A."/>
            <person name="Rosen B.D."/>
            <person name="Rund L.A."/>
            <person name="Sargent C.A."/>
            <person name="Schook L.B."/>
            <person name="Schroeder S.G."/>
            <person name="Schwartz A.S."/>
            <person name="Skinner B.M."/>
            <person name="Talbot R."/>
            <person name="Tseng E."/>
            <person name="Tuggle C.K."/>
            <person name="Watson M."/>
            <person name="Smith T.P.L."/>
            <person name="Archibald A.L."/>
        </authorList>
    </citation>
    <scope>NUCLEOTIDE SEQUENCE [LARGE SCALE GENOMIC DNA]</scope>
    <source>
        <strain evidence="3">Duroc</strain>
    </source>
</reference>
<dbReference type="Gene3D" id="2.60.120.260">
    <property type="entry name" value="Galactose-binding domain-like"/>
    <property type="match status" value="1"/>
</dbReference>
<dbReference type="PANTHER" id="PTHR12125:SF9">
    <property type="entry name" value="F-BOX ONLY PROTEIN 27"/>
    <property type="match status" value="1"/>
</dbReference>
<dbReference type="SMART" id="SM01198">
    <property type="entry name" value="FBA"/>
    <property type="match status" value="1"/>
</dbReference>
<evidence type="ECO:0000313" key="3">
    <source>
        <dbReference type="Ensembl" id="ENSSSCP00000035687.2"/>
    </source>
</evidence>
<dbReference type="Reactome" id="R-SSC-983168">
    <property type="pathway name" value="Antigen processing: Ubiquitination &amp; Proteasome degradation"/>
</dbReference>
<feature type="domain" description="F-box" evidence="1">
    <location>
        <begin position="23"/>
        <end position="70"/>
    </location>
</feature>
<dbReference type="SMART" id="SM00256">
    <property type="entry name" value="FBOX"/>
    <property type="match status" value="1"/>
</dbReference>
<dbReference type="PROSITE" id="PS51114">
    <property type="entry name" value="FBA"/>
    <property type="match status" value="1"/>
</dbReference>
<dbReference type="InterPro" id="IPR008979">
    <property type="entry name" value="Galactose-bd-like_sf"/>
</dbReference>
<dbReference type="Pfam" id="PF04300">
    <property type="entry name" value="FBA"/>
    <property type="match status" value="1"/>
</dbReference>
<dbReference type="eggNOG" id="ENOG502RZA6">
    <property type="taxonomic scope" value="Eukaryota"/>
</dbReference>
<proteinExistence type="predicted"/>
<dbReference type="FunFam" id="2.60.120.260:FF:000168">
    <property type="entry name" value="F-box only protein 6-like Protein"/>
    <property type="match status" value="1"/>
</dbReference>
<reference evidence="4" key="1">
    <citation type="submission" date="2009-11" db="EMBL/GenBank/DDBJ databases">
        <authorList>
            <consortium name="Porcine genome sequencing project"/>
        </authorList>
    </citation>
    <scope>NUCLEOTIDE SEQUENCE [LARGE SCALE GENOMIC DNA]</scope>
    <source>
        <strain evidence="4">Duroc</strain>
    </source>
</reference>
<protein>
    <recommendedName>
        <fullName evidence="5">F-box only protein 27-like</fullName>
    </recommendedName>
</protein>
<dbReference type="GO" id="GO:0036503">
    <property type="term" value="P:ERAD pathway"/>
    <property type="evidence" value="ECO:0000318"/>
    <property type="project" value="GO_Central"/>
</dbReference>
<dbReference type="SUPFAM" id="SSF49785">
    <property type="entry name" value="Galactose-binding domain-like"/>
    <property type="match status" value="1"/>
</dbReference>
<dbReference type="InterPro" id="IPR007397">
    <property type="entry name" value="F-box-assoc_dom"/>
</dbReference>
<keyword evidence="4" id="KW-1185">Reference proteome</keyword>
<dbReference type="Pfam" id="PF12937">
    <property type="entry name" value="F-box-like"/>
    <property type="match status" value="1"/>
</dbReference>
<dbReference type="Bgee" id="ENSSSCG00000002969">
    <property type="expression patterns" value="Expressed in oocyte"/>
</dbReference>
<sequence length="277" mass="31686">MNSSVTRAQPVGVALPEPEPEEALGLSRLPPELLLMLLSHVPPRTLIRQCRRVCRRWRALVDCQALWLIILARDHPALWPIAQSRLPSARNDANPCILGRFCERRPIGRNLIQNPKGEEGFLKWTVLTSEDGWAEEDEDLKLIPRGCMLTSFQWYHKKQVVDLEEEGLWPELLDSGKLEICISDWRNDQQGTDCLYQLCVQLLDAEKAILDHFSPVPFPILKWINSVSSQVSHVFSNLKKGVRFVSFEQWVWNLELGNEQHGLSLTNSSVIVRLLPS</sequence>
<dbReference type="GO" id="GO:0006516">
    <property type="term" value="P:glycoprotein catabolic process"/>
    <property type="evidence" value="ECO:0000318"/>
    <property type="project" value="GO_Central"/>
</dbReference>
<feature type="domain" description="FBA" evidence="2">
    <location>
        <begin position="101"/>
        <end position="274"/>
    </location>
</feature>
<dbReference type="Ensembl" id="ENSSSCT00000042050.2">
    <property type="protein sequence ID" value="ENSSSCP00000035687.2"/>
    <property type="gene ID" value="ENSSSCG00000002969.4"/>
</dbReference>
<dbReference type="GO" id="GO:0005737">
    <property type="term" value="C:cytoplasm"/>
    <property type="evidence" value="ECO:0000318"/>
    <property type="project" value="GO_Central"/>
</dbReference>
<dbReference type="GO" id="GO:0019005">
    <property type="term" value="C:SCF ubiquitin ligase complex"/>
    <property type="evidence" value="ECO:0000318"/>
    <property type="project" value="GO_Central"/>
</dbReference>
<dbReference type="Gene3D" id="1.20.1280.50">
    <property type="match status" value="1"/>
</dbReference>
<dbReference type="InterPro" id="IPR001810">
    <property type="entry name" value="F-box_dom"/>
</dbReference>
<dbReference type="GeneTree" id="ENSGT00940000161841"/>
<dbReference type="FunFam" id="1.20.1280.50:FF:000002">
    <property type="entry name" value="F-box only protein 44"/>
    <property type="match status" value="1"/>
</dbReference>
<dbReference type="InterPro" id="IPR039752">
    <property type="entry name" value="F-box_only"/>
</dbReference>
<dbReference type="Reactome" id="R-SSC-8951664">
    <property type="pathway name" value="Neddylation"/>
</dbReference>
<evidence type="ECO:0000259" key="2">
    <source>
        <dbReference type="PROSITE" id="PS51114"/>
    </source>
</evidence>
<evidence type="ECO:0000313" key="4">
    <source>
        <dbReference type="Proteomes" id="UP000008227"/>
    </source>
</evidence>
<organism evidence="3 4">
    <name type="scientific">Sus scrofa</name>
    <name type="common">Pig</name>
    <dbReference type="NCBI Taxonomy" id="9823"/>
    <lineage>
        <taxon>Eukaryota</taxon>
        <taxon>Metazoa</taxon>
        <taxon>Chordata</taxon>
        <taxon>Craniata</taxon>
        <taxon>Vertebrata</taxon>
        <taxon>Euteleostomi</taxon>
        <taxon>Mammalia</taxon>
        <taxon>Eutheria</taxon>
        <taxon>Laurasiatheria</taxon>
        <taxon>Artiodactyla</taxon>
        <taxon>Suina</taxon>
        <taxon>Suidae</taxon>
        <taxon>Sus</taxon>
    </lineage>
</organism>
<dbReference type="InParanoid" id="A0A286ZW56"/>
<evidence type="ECO:0008006" key="5">
    <source>
        <dbReference type="Google" id="ProtNLM"/>
    </source>
</evidence>
<evidence type="ECO:0000259" key="1">
    <source>
        <dbReference type="PROSITE" id="PS50181"/>
    </source>
</evidence>
<dbReference type="PaxDb" id="9823-ENSSSCP00000003211"/>
<dbReference type="STRING" id="9823.ENSSSCP00000035687"/>
<dbReference type="GO" id="GO:0031146">
    <property type="term" value="P:SCF-dependent proteasomal ubiquitin-dependent protein catabolic process"/>
    <property type="evidence" value="ECO:0000318"/>
    <property type="project" value="GO_Central"/>
</dbReference>
<dbReference type="PROSITE" id="PS50181">
    <property type="entry name" value="FBOX"/>
    <property type="match status" value="1"/>
</dbReference>
<reference evidence="3" key="3">
    <citation type="submission" date="2025-08" db="UniProtKB">
        <authorList>
            <consortium name="Ensembl"/>
        </authorList>
    </citation>
    <scope>IDENTIFICATION</scope>
</reference>
<name>A0A286ZW56_PIG</name>
<dbReference type="FunCoup" id="A0A286ZW56">
    <property type="interactions" value="202"/>
</dbReference>
<reference evidence="3" key="4">
    <citation type="submission" date="2025-09" db="UniProtKB">
        <authorList>
            <consortium name="Ensembl"/>
        </authorList>
    </citation>
    <scope>IDENTIFICATION</scope>
</reference>
<dbReference type="AlphaFoldDB" id="A0A286ZW56"/>